<dbReference type="Proteomes" id="UP001327560">
    <property type="component" value="Chromosome 7"/>
</dbReference>
<dbReference type="PANTHER" id="PTHR33143:SF6">
    <property type="entry name" value="OS08G0102900 PROTEIN"/>
    <property type="match status" value="1"/>
</dbReference>
<protein>
    <recommendedName>
        <fullName evidence="2">VQ domain-containing protein</fullName>
    </recommendedName>
</protein>
<dbReference type="InterPro" id="IPR039607">
    <property type="entry name" value="VQ_8/17/18/20/21/25"/>
</dbReference>
<evidence type="ECO:0000259" key="2">
    <source>
        <dbReference type="Pfam" id="PF05678"/>
    </source>
</evidence>
<accession>A0AAQ3KV86</accession>
<evidence type="ECO:0000256" key="1">
    <source>
        <dbReference type="SAM" id="MobiDB-lite"/>
    </source>
</evidence>
<organism evidence="3 4">
    <name type="scientific">Canna indica</name>
    <name type="common">Indian-shot</name>
    <dbReference type="NCBI Taxonomy" id="4628"/>
    <lineage>
        <taxon>Eukaryota</taxon>
        <taxon>Viridiplantae</taxon>
        <taxon>Streptophyta</taxon>
        <taxon>Embryophyta</taxon>
        <taxon>Tracheophyta</taxon>
        <taxon>Spermatophyta</taxon>
        <taxon>Magnoliopsida</taxon>
        <taxon>Liliopsida</taxon>
        <taxon>Zingiberales</taxon>
        <taxon>Cannaceae</taxon>
        <taxon>Canna</taxon>
    </lineage>
</organism>
<dbReference type="InterPro" id="IPR008889">
    <property type="entry name" value="VQ"/>
</dbReference>
<evidence type="ECO:0000313" key="4">
    <source>
        <dbReference type="Proteomes" id="UP001327560"/>
    </source>
</evidence>
<feature type="region of interest" description="Disordered" evidence="1">
    <location>
        <begin position="1"/>
        <end position="27"/>
    </location>
</feature>
<feature type="compositionally biased region" description="Basic and acidic residues" evidence="1">
    <location>
        <begin position="1"/>
        <end position="11"/>
    </location>
</feature>
<proteinExistence type="predicted"/>
<sequence>MRPHQKAELQARDPAVNEESHKIHKSKRKPVVIYMVSPQVIHAEASEFMALVQRLTGPGAAAPASASARASTSTGCSHGGGGQGLPVRVKARPLSRLGPRGEQFDASTSRPEAATSGAETLCFHDLSPPSASYVVRKDEPPMASHSHSWLLHGEYLDKSPRHQPGFSRASPPAFLDIFGKEQDH</sequence>
<dbReference type="GO" id="GO:0005634">
    <property type="term" value="C:nucleus"/>
    <property type="evidence" value="ECO:0007669"/>
    <property type="project" value="TreeGrafter"/>
</dbReference>
<feature type="compositionally biased region" description="Low complexity" evidence="1">
    <location>
        <begin position="61"/>
        <end position="76"/>
    </location>
</feature>
<name>A0AAQ3KV86_9LILI</name>
<dbReference type="AlphaFoldDB" id="A0AAQ3KV86"/>
<feature type="domain" description="VQ" evidence="2">
    <location>
        <begin position="36"/>
        <end position="61"/>
    </location>
</feature>
<dbReference type="Pfam" id="PF05678">
    <property type="entry name" value="VQ"/>
    <property type="match status" value="1"/>
</dbReference>
<gene>
    <name evidence="3" type="ORF">Cni_G24085</name>
</gene>
<evidence type="ECO:0000313" key="3">
    <source>
        <dbReference type="EMBL" id="WOL15304.1"/>
    </source>
</evidence>
<reference evidence="3 4" key="1">
    <citation type="submission" date="2023-10" db="EMBL/GenBank/DDBJ databases">
        <title>Chromosome-scale genome assembly provides insights into flower coloration mechanisms of Canna indica.</title>
        <authorList>
            <person name="Li C."/>
        </authorList>
    </citation>
    <scope>NUCLEOTIDE SEQUENCE [LARGE SCALE GENOMIC DNA]</scope>
    <source>
        <tissue evidence="3">Flower</tissue>
    </source>
</reference>
<keyword evidence="4" id="KW-1185">Reference proteome</keyword>
<dbReference type="EMBL" id="CP136896">
    <property type="protein sequence ID" value="WOL15304.1"/>
    <property type="molecule type" value="Genomic_DNA"/>
</dbReference>
<dbReference type="PANTHER" id="PTHR33143">
    <property type="entry name" value="F16F4.1 PROTEIN-RELATED"/>
    <property type="match status" value="1"/>
</dbReference>
<feature type="region of interest" description="Disordered" evidence="1">
    <location>
        <begin position="61"/>
        <end position="117"/>
    </location>
</feature>